<dbReference type="RefSeq" id="WP_022064079.1">
    <property type="nucleotide sequence ID" value="NZ_JRGF01000002.1"/>
</dbReference>
<comment type="caution">
    <text evidence="3">The sequence shown here is derived from an EMBL/GenBank/DDBJ whole genome shotgun (WGS) entry which is preliminary data.</text>
</comment>
<dbReference type="Pfam" id="PF13549">
    <property type="entry name" value="ATP-grasp_5"/>
    <property type="match status" value="1"/>
</dbReference>
<dbReference type="Gene3D" id="3.30.1490.20">
    <property type="entry name" value="ATP-grasp fold, A domain"/>
    <property type="match status" value="1"/>
</dbReference>
<organism evidence="3 4">
    <name type="scientific">Alistipes inops</name>
    <dbReference type="NCBI Taxonomy" id="1501391"/>
    <lineage>
        <taxon>Bacteria</taxon>
        <taxon>Pseudomonadati</taxon>
        <taxon>Bacteroidota</taxon>
        <taxon>Bacteroidia</taxon>
        <taxon>Bacteroidales</taxon>
        <taxon>Rikenellaceae</taxon>
        <taxon>Alistipes</taxon>
    </lineage>
</organism>
<keyword evidence="1" id="KW-0067">ATP-binding</keyword>
<dbReference type="SUPFAM" id="SSF51735">
    <property type="entry name" value="NAD(P)-binding Rossmann-fold domains"/>
    <property type="match status" value="1"/>
</dbReference>
<dbReference type="PANTHER" id="PTHR42793:SF1">
    <property type="entry name" value="PEPTIDYL-LYSINE N-ACETYLTRANSFERASE PATZ"/>
    <property type="match status" value="1"/>
</dbReference>
<proteinExistence type="predicted"/>
<dbReference type="Gene3D" id="3.40.50.720">
    <property type="entry name" value="NAD(P)-binding Rossmann-like Domain"/>
    <property type="match status" value="1"/>
</dbReference>
<dbReference type="EMBL" id="JRGF01000002">
    <property type="protein sequence ID" value="KHE42849.1"/>
    <property type="molecule type" value="Genomic_DNA"/>
</dbReference>
<keyword evidence="1" id="KW-0547">Nucleotide-binding</keyword>
<dbReference type="Gene3D" id="3.30.470.20">
    <property type="entry name" value="ATP-grasp fold, B domain"/>
    <property type="match status" value="1"/>
</dbReference>
<dbReference type="InterPro" id="IPR013815">
    <property type="entry name" value="ATP_grasp_subdomain_1"/>
</dbReference>
<dbReference type="PANTHER" id="PTHR42793">
    <property type="entry name" value="COA BINDING DOMAIN CONTAINING PROTEIN"/>
    <property type="match status" value="1"/>
</dbReference>
<dbReference type="InterPro" id="IPR036291">
    <property type="entry name" value="NAD(P)-bd_dom_sf"/>
</dbReference>
<name>A0ABR4YKS2_9BACT</name>
<dbReference type="GO" id="GO:0016874">
    <property type="term" value="F:ligase activity"/>
    <property type="evidence" value="ECO:0007669"/>
    <property type="project" value="UniProtKB-KW"/>
</dbReference>
<dbReference type="Pfam" id="PF13607">
    <property type="entry name" value="Succ_CoA_lig"/>
    <property type="match status" value="1"/>
</dbReference>
<reference evidence="3 4" key="1">
    <citation type="submission" date="2014-09" db="EMBL/GenBank/DDBJ databases">
        <title>Alistipes sp. 627, sp. nov., a novel member of the family Rikenellaceae isolated from human faeces.</title>
        <authorList>
            <person name="Shkoporov A.N."/>
            <person name="Chaplin A.V."/>
            <person name="Motuzova O.V."/>
            <person name="Kafarskaia L.I."/>
            <person name="Khokhlova E.V."/>
            <person name="Efimov B.A."/>
        </authorList>
    </citation>
    <scope>NUCLEOTIDE SEQUENCE [LARGE SCALE GENOMIC DNA]</scope>
    <source>
        <strain evidence="3 4">627</strain>
    </source>
</reference>
<keyword evidence="3" id="KW-0436">Ligase</keyword>
<dbReference type="InterPro" id="IPR011761">
    <property type="entry name" value="ATP-grasp"/>
</dbReference>
<dbReference type="SMART" id="SM00881">
    <property type="entry name" value="CoA_binding"/>
    <property type="match status" value="1"/>
</dbReference>
<feature type="domain" description="ATP-grasp" evidence="2">
    <location>
        <begin position="488"/>
        <end position="524"/>
    </location>
</feature>
<dbReference type="Proteomes" id="UP000030889">
    <property type="component" value="Unassembled WGS sequence"/>
</dbReference>
<evidence type="ECO:0000259" key="2">
    <source>
        <dbReference type="PROSITE" id="PS50975"/>
    </source>
</evidence>
<evidence type="ECO:0000313" key="3">
    <source>
        <dbReference type="EMBL" id="KHE42849.1"/>
    </source>
</evidence>
<dbReference type="PROSITE" id="PS50975">
    <property type="entry name" value="ATP_GRASP"/>
    <property type="match status" value="1"/>
</dbReference>
<dbReference type="Gene3D" id="3.40.50.261">
    <property type="entry name" value="Succinyl-CoA synthetase domains"/>
    <property type="match status" value="2"/>
</dbReference>
<sequence>MINEKLFNPSGVVVVGGSDDVNKPGGAVLRNLLQSPFKGQTYVVNPKADSVQGVKSCHTVEELPQVDCAIIAIAAKYCLHAVEVLAKEKGTRAFVILSAGFGEENKEGAALERRIVEVIDSVGGALIGPNCTGILTTNYNGSFTSPVPQLDPKGVDFISGSGATAIFIVDNGMRKGLKFNSVWSVGNSAQIGVEEALEYLDESFDSEHSSRIKLLYIESINNPEKFLRHAASLIRKGCRIAAVKSGSSEAGGRAASSHTGALASPDIAVDALFRKAGIVRCSGREELTTVAGIFMYPELKGRNIAIVTHAGGPAVMLTDALSNGKLEVPHIEGPKAAELLGKLFPGSSVGNPIDFLATGTAEQLGYILDACENDFEEIDGIAVIFGSPGLFPIYDVYALLAEKIRTSKKPIFPIFPSYGWVKGEIEEFVRNGGVYFPDEVLFGNALAKVYNTPRVEPEDAQFPCVDVERIRSVINGAGNGYLSPDRIHDLLDAAGIARAKEGTADSEAECLELAREIGFPLVMKVVGPVHKSDVGGVVLNVRDEETVVREFRRMMQIKDTYAVMLAQQLRGTEVFIGAKREGGFGHIVMCGLGGIFIEVLKDVNVGLAPVSPDEARAMIRGLKSYKIIQGVRGQEPVNEEKFVEAVVRVSMLVRTAPEIFEMDLNPLLGNRDEVVAVDARIRIEK</sequence>
<dbReference type="Pfam" id="PF13380">
    <property type="entry name" value="CoA_binding_2"/>
    <property type="match status" value="1"/>
</dbReference>
<dbReference type="InterPro" id="IPR003781">
    <property type="entry name" value="CoA-bd"/>
</dbReference>
<evidence type="ECO:0000256" key="1">
    <source>
        <dbReference type="PROSITE-ProRule" id="PRU00409"/>
    </source>
</evidence>
<dbReference type="SUPFAM" id="SSF56059">
    <property type="entry name" value="Glutathione synthetase ATP-binding domain-like"/>
    <property type="match status" value="1"/>
</dbReference>
<gene>
    <name evidence="3" type="ORF">LG35_02305</name>
</gene>
<evidence type="ECO:0000313" key="4">
    <source>
        <dbReference type="Proteomes" id="UP000030889"/>
    </source>
</evidence>
<dbReference type="SUPFAM" id="SSF52210">
    <property type="entry name" value="Succinyl-CoA synthetase domains"/>
    <property type="match status" value="2"/>
</dbReference>
<dbReference type="InterPro" id="IPR016102">
    <property type="entry name" value="Succinyl-CoA_synth-like"/>
</dbReference>
<dbReference type="InterPro" id="IPR032875">
    <property type="entry name" value="Succ_CoA_lig_flav_dom"/>
</dbReference>
<protein>
    <submittedName>
        <fullName evidence="3">CoA ligase</fullName>
    </submittedName>
</protein>
<keyword evidence="4" id="KW-1185">Reference proteome</keyword>
<accession>A0ABR4YKS2</accession>